<dbReference type="GO" id="GO:0046961">
    <property type="term" value="F:proton-transporting ATPase activity, rotational mechanism"/>
    <property type="evidence" value="ECO:0007669"/>
    <property type="project" value="InterPro"/>
</dbReference>
<keyword evidence="8 9" id="KW-0472">Membrane</keyword>
<reference evidence="10 11" key="1">
    <citation type="submission" date="2021-06" db="EMBL/GenBank/DDBJ databases">
        <title>Genome sequence of Babesia caballi.</title>
        <authorList>
            <person name="Yamagishi J."/>
            <person name="Kidaka T."/>
            <person name="Ochi A."/>
        </authorList>
    </citation>
    <scope>NUCLEOTIDE SEQUENCE [LARGE SCALE GENOMIC DNA]</scope>
    <source>
        <strain evidence="10">USDA-D6B2</strain>
    </source>
</reference>
<proteinExistence type="inferred from homology"/>
<evidence type="ECO:0000256" key="7">
    <source>
        <dbReference type="ARBA" id="ARBA00023065"/>
    </source>
</evidence>
<accession>A0AAV4LTZ3</accession>
<feature type="transmembrane region" description="Helical" evidence="9">
    <location>
        <begin position="41"/>
        <end position="66"/>
    </location>
</feature>
<evidence type="ECO:0000256" key="4">
    <source>
        <dbReference type="ARBA" id="ARBA00022692"/>
    </source>
</evidence>
<keyword evidence="6 9" id="KW-1133">Transmembrane helix</keyword>
<dbReference type="GO" id="GO:0033179">
    <property type="term" value="C:proton-transporting V-type ATPase, V0 domain"/>
    <property type="evidence" value="ECO:0007669"/>
    <property type="project" value="InterPro"/>
</dbReference>
<keyword evidence="4 9" id="KW-0812">Transmembrane</keyword>
<organism evidence="10 11">
    <name type="scientific">Babesia caballi</name>
    <dbReference type="NCBI Taxonomy" id="5871"/>
    <lineage>
        <taxon>Eukaryota</taxon>
        <taxon>Sar</taxon>
        <taxon>Alveolata</taxon>
        <taxon>Apicomplexa</taxon>
        <taxon>Aconoidasida</taxon>
        <taxon>Piroplasmida</taxon>
        <taxon>Babesiidae</taxon>
        <taxon>Babesia</taxon>
    </lineage>
</organism>
<gene>
    <name evidence="10" type="ORF">BcabD6B2_16090</name>
</gene>
<evidence type="ECO:0000313" key="10">
    <source>
        <dbReference type="EMBL" id="GIX62174.1"/>
    </source>
</evidence>
<comment type="caution">
    <text evidence="10">The sequence shown here is derived from an EMBL/GenBank/DDBJ whole genome shotgun (WGS) entry which is preliminary data.</text>
</comment>
<keyword evidence="11" id="KW-1185">Reference proteome</keyword>
<evidence type="ECO:0000256" key="5">
    <source>
        <dbReference type="ARBA" id="ARBA00022781"/>
    </source>
</evidence>
<evidence type="ECO:0000256" key="6">
    <source>
        <dbReference type="ARBA" id="ARBA00022989"/>
    </source>
</evidence>
<sequence length="90" mass="10324">MDSWAFMRLMSGCYFGVGLLLTIGIPLVYGNRFEGKDRKQFYTLVALLVPLGTFCLWLMWICMYMAQMNPMISPIKYIHEHTAHAEKAAA</sequence>
<dbReference type="EMBL" id="BPLF01000001">
    <property type="protein sequence ID" value="GIX62174.1"/>
    <property type="molecule type" value="Genomic_DNA"/>
</dbReference>
<evidence type="ECO:0000256" key="3">
    <source>
        <dbReference type="ARBA" id="ARBA00022448"/>
    </source>
</evidence>
<keyword evidence="5" id="KW-0375">Hydrogen ion transport</keyword>
<dbReference type="RefSeq" id="XP_067714243.1">
    <property type="nucleotide sequence ID" value="XM_067858142.1"/>
</dbReference>
<keyword evidence="3" id="KW-0813">Transport</keyword>
<name>A0AAV4LTZ3_BABCB</name>
<evidence type="ECO:0000256" key="2">
    <source>
        <dbReference type="ARBA" id="ARBA00008328"/>
    </source>
</evidence>
<dbReference type="InterPro" id="IPR008389">
    <property type="entry name" value="ATPase_V0-cplx_e1/e2_su"/>
</dbReference>
<evidence type="ECO:0000256" key="9">
    <source>
        <dbReference type="SAM" id="Phobius"/>
    </source>
</evidence>
<keyword evidence="7" id="KW-0406">Ion transport</keyword>
<dbReference type="AlphaFoldDB" id="A0AAV4LTZ3"/>
<protein>
    <submittedName>
        <fullName evidence="10">V-type ATPase V0 subunit E, putative</fullName>
    </submittedName>
</protein>
<dbReference type="GeneID" id="94193655"/>
<evidence type="ECO:0000313" key="11">
    <source>
        <dbReference type="Proteomes" id="UP001497744"/>
    </source>
</evidence>
<comment type="similarity">
    <text evidence="2">Belongs to the V-ATPase e1/e2 subunit family.</text>
</comment>
<dbReference type="Pfam" id="PF05493">
    <property type="entry name" value="ATP_synt_H"/>
    <property type="match status" value="1"/>
</dbReference>
<evidence type="ECO:0000256" key="8">
    <source>
        <dbReference type="ARBA" id="ARBA00023136"/>
    </source>
</evidence>
<evidence type="ECO:0000256" key="1">
    <source>
        <dbReference type="ARBA" id="ARBA00004141"/>
    </source>
</evidence>
<feature type="transmembrane region" description="Helical" evidence="9">
    <location>
        <begin position="6"/>
        <end position="29"/>
    </location>
</feature>
<dbReference type="Proteomes" id="UP001497744">
    <property type="component" value="Unassembled WGS sequence"/>
</dbReference>
<comment type="subcellular location">
    <subcellularLocation>
        <location evidence="1">Membrane</location>
        <topology evidence="1">Multi-pass membrane protein</topology>
    </subcellularLocation>
</comment>